<dbReference type="GO" id="GO:0016491">
    <property type="term" value="F:oxidoreductase activity"/>
    <property type="evidence" value="ECO:0007669"/>
    <property type="project" value="InterPro"/>
</dbReference>
<dbReference type="EMBL" id="LLXE01000861">
    <property type="protein sequence ID" value="KUM55502.1"/>
    <property type="molecule type" value="Genomic_DNA"/>
</dbReference>
<dbReference type="AlphaFoldDB" id="A0A101M7T5"/>
<dbReference type="PANTHER" id="PTHR43775:SF37">
    <property type="entry name" value="SI:DKEY-61P9.11"/>
    <property type="match status" value="1"/>
</dbReference>
<evidence type="ECO:0000313" key="4">
    <source>
        <dbReference type="EMBL" id="KUM55502.1"/>
    </source>
</evidence>
<dbReference type="Pfam" id="PF08659">
    <property type="entry name" value="KR"/>
    <property type="match status" value="1"/>
</dbReference>
<dbReference type="GO" id="GO:0004312">
    <property type="term" value="F:fatty acid synthase activity"/>
    <property type="evidence" value="ECO:0007669"/>
    <property type="project" value="TreeGrafter"/>
</dbReference>
<organism evidence="4 5">
    <name type="scientific">Penicillium freii</name>
    <dbReference type="NCBI Taxonomy" id="48697"/>
    <lineage>
        <taxon>Eukaryota</taxon>
        <taxon>Fungi</taxon>
        <taxon>Dikarya</taxon>
        <taxon>Ascomycota</taxon>
        <taxon>Pezizomycotina</taxon>
        <taxon>Eurotiomycetes</taxon>
        <taxon>Eurotiomycetidae</taxon>
        <taxon>Eurotiales</taxon>
        <taxon>Aspergillaceae</taxon>
        <taxon>Penicillium</taxon>
    </lineage>
</organism>
<sequence>MRNTTSSFGVVLKLNSNVPKSLDELVTISATSATGEKLEMSSLPSDKKVELGSGSVLIVEETAQESFNDALAQYLSTETGLVVKRVLLQDLTASIITPKSLLISTIELTRPVLSTLTGEEMQYVKLITDNAHSLLWLTGGGNMEGACPDFALMSGLSRALILEQPSLQITMLDLDIVEPSSQTLQNISAVLRESVKSMSPDFEYTQRKGLLHISRMLPEEEMNRAFRDKQGQVLALTPASETSPARLTIGTVVFSTALYALHHHAYTKEGESILIHSAAGSLGNTTIQIAQLAKAEIYTTVSTEEKKDYLVKAFNLKREHIFHSRDSSFQQGILAATRGRGVDIVLNSLTGDLLHNSWRDIVDTGKLDIEMFRRNVTFSAFGLSELSNEDQLKLNRIAASLLAETLSLYQQKKIRSIEPLKVFDVSEITPNKTQDLPYDWLGHSISKWMVKRGARKFVFVGRTGTDRKPARQLVEDLEAEGADITVVRGDVGVLADVQKAVAAIKGPVGGVI</sequence>
<dbReference type="GO" id="GO:0006633">
    <property type="term" value="P:fatty acid biosynthetic process"/>
    <property type="evidence" value="ECO:0007669"/>
    <property type="project" value="TreeGrafter"/>
</dbReference>
<evidence type="ECO:0000259" key="3">
    <source>
        <dbReference type="SMART" id="SM00829"/>
    </source>
</evidence>
<dbReference type="InterPro" id="IPR056501">
    <property type="entry name" value="NAD-bd_HRPKS_sdrA"/>
</dbReference>
<keyword evidence="1" id="KW-0596">Phosphopantetheine</keyword>
<protein>
    <recommendedName>
        <fullName evidence="3">Enoyl reductase (ER) domain-containing protein</fullName>
    </recommendedName>
</protein>
<dbReference type="InterPro" id="IPR013968">
    <property type="entry name" value="PKS_KR"/>
</dbReference>
<evidence type="ECO:0000256" key="1">
    <source>
        <dbReference type="ARBA" id="ARBA00022450"/>
    </source>
</evidence>
<dbReference type="GO" id="GO:0016874">
    <property type="term" value="F:ligase activity"/>
    <property type="evidence" value="ECO:0007669"/>
    <property type="project" value="UniProtKB-KW"/>
</dbReference>
<dbReference type="Pfam" id="PF23114">
    <property type="entry name" value="NAD-bd_HRPKS_sdrA"/>
    <property type="match status" value="1"/>
</dbReference>
<dbReference type="Gene3D" id="3.40.50.720">
    <property type="entry name" value="NAD(P)-binding Rossmann-like Domain"/>
    <property type="match status" value="1"/>
</dbReference>
<dbReference type="CDD" id="cd05195">
    <property type="entry name" value="enoyl_red"/>
    <property type="match status" value="1"/>
</dbReference>
<dbReference type="GO" id="GO:0044550">
    <property type="term" value="P:secondary metabolite biosynthetic process"/>
    <property type="evidence" value="ECO:0007669"/>
    <property type="project" value="TreeGrafter"/>
</dbReference>
<proteinExistence type="predicted"/>
<name>A0A101M7T5_PENFR</name>
<evidence type="ECO:0000313" key="5">
    <source>
        <dbReference type="Proteomes" id="UP000055045"/>
    </source>
</evidence>
<dbReference type="STRING" id="48697.A0A101M7T5"/>
<dbReference type="Proteomes" id="UP000055045">
    <property type="component" value="Unassembled WGS sequence"/>
</dbReference>
<gene>
    <name evidence="4" type="ORF">ACN42_g11762</name>
</gene>
<accession>A0A101M7T5</accession>
<feature type="domain" description="Enoyl reductase (ER)" evidence="3">
    <location>
        <begin position="182"/>
        <end position="459"/>
    </location>
</feature>
<dbReference type="SMART" id="SM00829">
    <property type="entry name" value="PKS_ER"/>
    <property type="match status" value="1"/>
</dbReference>
<keyword evidence="5" id="KW-1185">Reference proteome</keyword>
<reference evidence="4 5" key="1">
    <citation type="submission" date="2015-10" db="EMBL/GenBank/DDBJ databases">
        <title>Genome sequencing of Penicillium freii.</title>
        <authorList>
            <person name="Nguyen H.D."/>
            <person name="Visagie C.M."/>
            <person name="Seifert K.A."/>
        </authorList>
    </citation>
    <scope>NUCLEOTIDE SEQUENCE [LARGE SCALE GENOMIC DNA]</scope>
    <source>
        <strain evidence="4 5">DAOM 242723</strain>
    </source>
</reference>
<dbReference type="InterPro" id="IPR036291">
    <property type="entry name" value="NAD(P)-bd_dom_sf"/>
</dbReference>
<dbReference type="SUPFAM" id="SSF51735">
    <property type="entry name" value="NAD(P)-binding Rossmann-fold domains"/>
    <property type="match status" value="2"/>
</dbReference>
<evidence type="ECO:0000256" key="2">
    <source>
        <dbReference type="ARBA" id="ARBA00022553"/>
    </source>
</evidence>
<comment type="caution">
    <text evidence="4">The sequence shown here is derived from an EMBL/GenBank/DDBJ whole genome shotgun (WGS) entry which is preliminary data.</text>
</comment>
<dbReference type="Gene3D" id="3.90.180.10">
    <property type="entry name" value="Medium-chain alcohol dehydrogenases, catalytic domain"/>
    <property type="match status" value="1"/>
</dbReference>
<keyword evidence="2" id="KW-0597">Phosphoprotein</keyword>
<dbReference type="PANTHER" id="PTHR43775">
    <property type="entry name" value="FATTY ACID SYNTHASE"/>
    <property type="match status" value="1"/>
</dbReference>
<dbReference type="InterPro" id="IPR020843">
    <property type="entry name" value="ER"/>
</dbReference>
<dbReference type="InterPro" id="IPR050091">
    <property type="entry name" value="PKS_NRPS_Biosynth_Enz"/>
</dbReference>